<name>W7WXG5_TETTS</name>
<gene>
    <name evidence="2" type="ORF">TTHERM_001605679</name>
</gene>
<reference evidence="3" key="1">
    <citation type="journal article" date="2006" name="PLoS Biol.">
        <title>Macronuclear genome sequence of the ciliate Tetrahymena thermophila, a model eukaryote.</title>
        <authorList>
            <person name="Eisen J.A."/>
            <person name="Coyne R.S."/>
            <person name="Wu M."/>
            <person name="Wu D."/>
            <person name="Thiagarajan M."/>
            <person name="Wortman J.R."/>
            <person name="Badger J.H."/>
            <person name="Ren Q."/>
            <person name="Amedeo P."/>
            <person name="Jones K.M."/>
            <person name="Tallon L.J."/>
            <person name="Delcher A.L."/>
            <person name="Salzberg S.L."/>
            <person name="Silva J.C."/>
            <person name="Haas B.J."/>
            <person name="Majoros W.H."/>
            <person name="Farzad M."/>
            <person name="Carlton J.M."/>
            <person name="Smith R.K. Jr."/>
            <person name="Garg J."/>
            <person name="Pearlman R.E."/>
            <person name="Karrer K.M."/>
            <person name="Sun L."/>
            <person name="Manning G."/>
            <person name="Elde N.C."/>
            <person name="Turkewitz A.P."/>
            <person name="Asai D.J."/>
            <person name="Wilkes D.E."/>
            <person name="Wang Y."/>
            <person name="Cai H."/>
            <person name="Collins K."/>
            <person name="Stewart B.A."/>
            <person name="Lee S.R."/>
            <person name="Wilamowska K."/>
            <person name="Weinberg Z."/>
            <person name="Ruzzo W.L."/>
            <person name="Wloga D."/>
            <person name="Gaertig J."/>
            <person name="Frankel J."/>
            <person name="Tsao C.-C."/>
            <person name="Gorovsky M.A."/>
            <person name="Keeling P.J."/>
            <person name="Waller R.F."/>
            <person name="Patron N.J."/>
            <person name="Cherry J.M."/>
            <person name="Stover N.A."/>
            <person name="Krieger C.J."/>
            <person name="del Toro C."/>
            <person name="Ryder H.F."/>
            <person name="Williamson S.C."/>
            <person name="Barbeau R.A."/>
            <person name="Hamilton E.P."/>
            <person name="Orias E."/>
        </authorList>
    </citation>
    <scope>NUCLEOTIDE SEQUENCE [LARGE SCALE GENOMIC DNA]</scope>
    <source>
        <strain evidence="3">SB210</strain>
    </source>
</reference>
<keyword evidence="1 2" id="KW-0812">Transmembrane</keyword>
<evidence type="ECO:0000313" key="3">
    <source>
        <dbReference type="Proteomes" id="UP000009168"/>
    </source>
</evidence>
<proteinExistence type="predicted"/>
<keyword evidence="3" id="KW-1185">Reference proteome</keyword>
<sequence>MIQQIKKYYNLEEVIINFFINILQIYINQKKKFKSSSLLSHQVLHIDLQYIQLKNIIFIIINIFVYLIFNLFKQINNFYKRNYHHYLLIFVKTKIFQLFQLNFHFNFQLFIIHFLLFDIFSSFYAIKTYTQYKLFIFLHCKIFNYKSQFKTLQFFQFIRFVFFILFIMISYFFILCQFYQFLINLIIFFLHLFLQINKSEIPIQFISQQNYQQRQFLESIKYLFF</sequence>
<feature type="transmembrane region" description="Helical" evidence="1">
    <location>
        <begin position="48"/>
        <end position="71"/>
    </location>
</feature>
<dbReference type="AlphaFoldDB" id="W7WXG5"/>
<dbReference type="Proteomes" id="UP000009168">
    <property type="component" value="Unassembled WGS sequence"/>
</dbReference>
<evidence type="ECO:0000313" key="2">
    <source>
        <dbReference type="EMBL" id="EWS71495.1"/>
    </source>
</evidence>
<dbReference type="RefSeq" id="XP_012655971.1">
    <property type="nucleotide sequence ID" value="XM_012800517.1"/>
</dbReference>
<accession>W7WXG5</accession>
<evidence type="ECO:0000256" key="1">
    <source>
        <dbReference type="SAM" id="Phobius"/>
    </source>
</evidence>
<organism evidence="2 3">
    <name type="scientific">Tetrahymena thermophila (strain SB210)</name>
    <dbReference type="NCBI Taxonomy" id="312017"/>
    <lineage>
        <taxon>Eukaryota</taxon>
        <taxon>Sar</taxon>
        <taxon>Alveolata</taxon>
        <taxon>Ciliophora</taxon>
        <taxon>Intramacronucleata</taxon>
        <taxon>Oligohymenophorea</taxon>
        <taxon>Hymenostomatida</taxon>
        <taxon>Tetrahymenina</taxon>
        <taxon>Tetrahymenidae</taxon>
        <taxon>Tetrahymena</taxon>
    </lineage>
</organism>
<dbReference type="EMBL" id="GG662344">
    <property type="protein sequence ID" value="EWS71495.1"/>
    <property type="molecule type" value="Genomic_DNA"/>
</dbReference>
<dbReference type="InParanoid" id="W7WXG5"/>
<dbReference type="KEGG" id="tet:TTHERM_001605679"/>
<keyword evidence="1" id="KW-1133">Transmembrane helix</keyword>
<feature type="transmembrane region" description="Helical" evidence="1">
    <location>
        <begin position="154"/>
        <end position="172"/>
    </location>
</feature>
<keyword evidence="1" id="KW-0472">Membrane</keyword>
<protein>
    <submittedName>
        <fullName evidence="2">Transmembrane protein, putative</fullName>
    </submittedName>
</protein>
<dbReference type="GeneID" id="24442487"/>
<feature type="transmembrane region" description="Helical" evidence="1">
    <location>
        <begin position="107"/>
        <end position="126"/>
    </location>
</feature>